<keyword evidence="1" id="KW-0378">Hydrolase</keyword>
<keyword evidence="1" id="KW-0255">Endonuclease</keyword>
<dbReference type="EMBL" id="BK032843">
    <property type="protein sequence ID" value="DAF63649.1"/>
    <property type="molecule type" value="Genomic_DNA"/>
</dbReference>
<organism evidence="1">
    <name type="scientific">Podoviridae sp. ctz6O13</name>
    <dbReference type="NCBI Taxonomy" id="2827757"/>
    <lineage>
        <taxon>Viruses</taxon>
        <taxon>Duplodnaviria</taxon>
        <taxon>Heunggongvirae</taxon>
        <taxon>Uroviricota</taxon>
        <taxon>Caudoviricetes</taxon>
    </lineage>
</organism>
<protein>
    <submittedName>
        <fullName evidence="1">Intron associated endonuclease</fullName>
    </submittedName>
</protein>
<sequence>MKYIVYLTINEKSSVNGMNRVYVGVHPTDDPKVFDGYIGCGVYINQPATYMYPKTPFQHAVKRDGVNAFKRITLYVYDTEADAYAKEKELVDDNFVLQDHTYNAYVSGGYDTRRVYQFNMDGKMVKEWPSLYGVSAFYNLPQDRLIHLINEKQVHLGYAWSFVKDIDIDTYKQTSYKPIHLYTSSGKWLMEFPNYDLCSKYLNISVAEVSDAVAQNKLVSGKYYLAVKMTDSFLPKPRKRYLHETVYVYNLDGTLVARCVGKELMKVIGLHSWKKISNIFQFRQGWYKDFYLSLEPIDSLPERSSGVLVDVYDKFGNFIETMDGTKAVKEKYNVTAAKMKDIEQGAKHCGDFIFKYRRRLSK</sequence>
<evidence type="ECO:0000313" key="1">
    <source>
        <dbReference type="EMBL" id="DAF63649.1"/>
    </source>
</evidence>
<keyword evidence="1" id="KW-0540">Nuclease</keyword>
<accession>A0A8S5TKE7</accession>
<dbReference type="GO" id="GO:0004519">
    <property type="term" value="F:endonuclease activity"/>
    <property type="evidence" value="ECO:0007669"/>
    <property type="project" value="UniProtKB-KW"/>
</dbReference>
<proteinExistence type="predicted"/>
<reference evidence="1" key="1">
    <citation type="journal article" date="2021" name="Proc. Natl. Acad. Sci. U.S.A.">
        <title>A Catalog of Tens of Thousands of Viruses from Human Metagenomes Reveals Hidden Associations with Chronic Diseases.</title>
        <authorList>
            <person name="Tisza M.J."/>
            <person name="Buck C.B."/>
        </authorList>
    </citation>
    <scope>NUCLEOTIDE SEQUENCE</scope>
    <source>
        <strain evidence="1">Ctz6O13</strain>
    </source>
</reference>
<name>A0A8S5TKE7_9CAUD</name>